<protein>
    <submittedName>
        <fullName evidence="1">Uncharacterized protein</fullName>
    </submittedName>
</protein>
<name>A0A5B1CF58_9BACT</name>
<sequence length="68" mass="7219">MGETMGGQNDLSDTVLVVRGIGREIVGSECGLAHRVEPLIFANRTLIRVLDGILGTSGKLVSPFAPRK</sequence>
<dbReference type="Proteomes" id="UP000322699">
    <property type="component" value="Unassembled WGS sequence"/>
</dbReference>
<evidence type="ECO:0000313" key="2">
    <source>
        <dbReference type="Proteomes" id="UP000322699"/>
    </source>
</evidence>
<accession>A0A5B1CF58</accession>
<dbReference type="EMBL" id="VRLW01000001">
    <property type="protein sequence ID" value="KAA1259808.1"/>
    <property type="molecule type" value="Genomic_DNA"/>
</dbReference>
<gene>
    <name evidence="1" type="ORF">LF1_23450</name>
</gene>
<dbReference type="AlphaFoldDB" id="A0A5B1CF58"/>
<proteinExistence type="predicted"/>
<keyword evidence="2" id="KW-1185">Reference proteome</keyword>
<evidence type="ECO:0000313" key="1">
    <source>
        <dbReference type="EMBL" id="KAA1259808.1"/>
    </source>
</evidence>
<organism evidence="1 2">
    <name type="scientific">Rubripirellula obstinata</name>
    <dbReference type="NCBI Taxonomy" id="406547"/>
    <lineage>
        <taxon>Bacteria</taxon>
        <taxon>Pseudomonadati</taxon>
        <taxon>Planctomycetota</taxon>
        <taxon>Planctomycetia</taxon>
        <taxon>Pirellulales</taxon>
        <taxon>Pirellulaceae</taxon>
        <taxon>Rubripirellula</taxon>
    </lineage>
</organism>
<reference evidence="1 2" key="1">
    <citation type="submission" date="2019-08" db="EMBL/GenBank/DDBJ databases">
        <title>Deep-cultivation of Planctomycetes and their phenomic and genomic characterization uncovers novel biology.</title>
        <authorList>
            <person name="Wiegand S."/>
            <person name="Jogler M."/>
            <person name="Boedeker C."/>
            <person name="Pinto D."/>
            <person name="Vollmers J."/>
            <person name="Rivas-Marin E."/>
            <person name="Kohn T."/>
            <person name="Peeters S.H."/>
            <person name="Heuer A."/>
            <person name="Rast P."/>
            <person name="Oberbeckmann S."/>
            <person name="Bunk B."/>
            <person name="Jeske O."/>
            <person name="Meyerdierks A."/>
            <person name="Storesund J.E."/>
            <person name="Kallscheuer N."/>
            <person name="Luecker S."/>
            <person name="Lage O.M."/>
            <person name="Pohl T."/>
            <person name="Merkel B.J."/>
            <person name="Hornburger P."/>
            <person name="Mueller R.-W."/>
            <person name="Bruemmer F."/>
            <person name="Labrenz M."/>
            <person name="Spormann A.M."/>
            <person name="Op Den Camp H."/>
            <person name="Overmann J."/>
            <person name="Amann R."/>
            <person name="Jetten M.S.M."/>
            <person name="Mascher T."/>
            <person name="Medema M.H."/>
            <person name="Devos D.P."/>
            <person name="Kaster A.-K."/>
            <person name="Ovreas L."/>
            <person name="Rohde M."/>
            <person name="Galperin M.Y."/>
            <person name="Jogler C."/>
        </authorList>
    </citation>
    <scope>NUCLEOTIDE SEQUENCE [LARGE SCALE GENOMIC DNA]</scope>
    <source>
        <strain evidence="1 2">LF1</strain>
    </source>
</reference>
<comment type="caution">
    <text evidence="1">The sequence shown here is derived from an EMBL/GenBank/DDBJ whole genome shotgun (WGS) entry which is preliminary data.</text>
</comment>